<keyword evidence="2" id="KW-1185">Reference proteome</keyword>
<comment type="caution">
    <text evidence="1">The sequence shown here is derived from an EMBL/GenBank/DDBJ whole genome shotgun (WGS) entry which is preliminary data.</text>
</comment>
<dbReference type="Proteomes" id="UP001239111">
    <property type="component" value="Chromosome 4"/>
</dbReference>
<proteinExistence type="predicted"/>
<reference evidence="1" key="1">
    <citation type="submission" date="2023-04" db="EMBL/GenBank/DDBJ databases">
        <title>A chromosome-level genome assembly of the parasitoid wasp Eretmocerus hayati.</title>
        <authorList>
            <person name="Zhong Y."/>
            <person name="Liu S."/>
            <person name="Liu Y."/>
        </authorList>
    </citation>
    <scope>NUCLEOTIDE SEQUENCE</scope>
    <source>
        <strain evidence="1">ZJU_SS_LIU_2023</strain>
    </source>
</reference>
<dbReference type="EMBL" id="CM056744">
    <property type="protein sequence ID" value="KAJ8667669.1"/>
    <property type="molecule type" value="Genomic_DNA"/>
</dbReference>
<name>A0ACC2NBG0_9HYME</name>
<evidence type="ECO:0000313" key="1">
    <source>
        <dbReference type="EMBL" id="KAJ8667669.1"/>
    </source>
</evidence>
<accession>A0ACC2NBG0</accession>
<protein>
    <submittedName>
        <fullName evidence="1">Uncharacterized protein</fullName>
    </submittedName>
</protein>
<gene>
    <name evidence="1" type="ORF">QAD02_009332</name>
</gene>
<organism evidence="1 2">
    <name type="scientific">Eretmocerus hayati</name>
    <dbReference type="NCBI Taxonomy" id="131215"/>
    <lineage>
        <taxon>Eukaryota</taxon>
        <taxon>Metazoa</taxon>
        <taxon>Ecdysozoa</taxon>
        <taxon>Arthropoda</taxon>
        <taxon>Hexapoda</taxon>
        <taxon>Insecta</taxon>
        <taxon>Pterygota</taxon>
        <taxon>Neoptera</taxon>
        <taxon>Endopterygota</taxon>
        <taxon>Hymenoptera</taxon>
        <taxon>Apocrita</taxon>
        <taxon>Proctotrupomorpha</taxon>
        <taxon>Chalcidoidea</taxon>
        <taxon>Aphelinidae</taxon>
        <taxon>Aphelininae</taxon>
        <taxon>Eretmocerus</taxon>
    </lineage>
</organism>
<evidence type="ECO:0000313" key="2">
    <source>
        <dbReference type="Proteomes" id="UP001239111"/>
    </source>
</evidence>
<sequence length="398" mass="44588">MFITCKCLNVSIKTKTSDLNTMNIDDIDLTKEEKADIFFKSDLATTKQLENITKEQPGLVETRIIGAWVVHRCYNCMTYTHAVHREFGAAMVLIRCNLITSEEEIINLKASPGYSSVFRIVISHSKIDQLDMFEPPPKLSVCQLPSNLRLALGGLEQQLNEAIQRQALLTAERIKSFTEEQYQILETFKERAHNEHSFLAKLICTEHQNLSGSANLETPPATPETNQPNKSTSESDVVDATIINNQRNLPYKKPLPKPVKGVHPVNGTSDNNHLQKEPVSSDGETLFLLEGMDEPLLHGKPFQVSDLESDSEDSGSERVNMARIQKNKHSVIAKSLPVTVPAFHSFGRRPVRDEDDEEISENPMDPHNIQASIRALAKSVHGDTVFGDLPRPRFSTQI</sequence>